<dbReference type="Proteomes" id="UP001195963">
    <property type="component" value="Unassembled WGS sequence"/>
</dbReference>
<dbReference type="EMBL" id="JAHZST010000007">
    <property type="protein sequence ID" value="MBW8184245.1"/>
    <property type="molecule type" value="Genomic_DNA"/>
</dbReference>
<dbReference type="InterPro" id="IPR018707">
    <property type="entry name" value="LpxR"/>
</dbReference>
<sequence length="331" mass="37608">MRICHLRSISLFGSLLCCSQVYGGQWHLQLDNDIIFGSDGNYTNGMILGWESAAQDMRSKLTTPLQWQRLFLFNQVEGEIAWGAKLNQRMWTPTEIEIATPQPDDRPYAGLLTIESHTAHYGVDLSQKNWLSLGVMGPLSGAQQVQEFVHKITDSSPPLGWQYQVKNQVTIQLAYEIDALMLRKDAFNHAFTGKTQWELSGFSHSQAGNFRSETELGVLFRWGNDLEHSFGRLSQHSGHLGNLTSAKGFSNFIFYTRAFVGYRFNDLSLEGSLPYDPHLMLEHLQYGVKSGIIWSHSNGSISWSFNSYSQEYQNDKQSWHGYGSLTFSWSL</sequence>
<protein>
    <submittedName>
        <fullName evidence="1">Lipid A deacylase LpxR family protein</fullName>
    </submittedName>
</protein>
<keyword evidence="2" id="KW-1185">Reference proteome</keyword>
<dbReference type="InterPro" id="IPR037107">
    <property type="entry name" value="Put_OMP_sf"/>
</dbReference>
<gene>
    <name evidence="1" type="ORF">K0625_11210</name>
</gene>
<dbReference type="Gene3D" id="2.40.128.140">
    <property type="entry name" value="Outer membrane protein"/>
    <property type="match status" value="1"/>
</dbReference>
<accession>A0ABS7E3P1</accession>
<comment type="caution">
    <text evidence="1">The sequence shown here is derived from an EMBL/GenBank/DDBJ whole genome shotgun (WGS) entry which is preliminary data.</text>
</comment>
<dbReference type="RefSeq" id="WP_220109779.1">
    <property type="nucleotide sequence ID" value="NZ_JAHZST010000007.1"/>
</dbReference>
<evidence type="ECO:0000313" key="1">
    <source>
        <dbReference type="EMBL" id="MBW8184245.1"/>
    </source>
</evidence>
<proteinExistence type="predicted"/>
<dbReference type="Pfam" id="PF09982">
    <property type="entry name" value="LpxR"/>
    <property type="match status" value="1"/>
</dbReference>
<reference evidence="1 2" key="1">
    <citation type="submission" date="2021-07" db="EMBL/GenBank/DDBJ databases">
        <title>Shewanella sp. nov, isolated from SCS.</title>
        <authorList>
            <person name="Cao W.R."/>
        </authorList>
    </citation>
    <scope>NUCLEOTIDE SEQUENCE [LARGE SCALE GENOMIC DNA]</scope>
    <source>
        <strain evidence="1 2">NR704-98</strain>
    </source>
</reference>
<name>A0ABS7E3P1_9GAMM</name>
<organism evidence="1 2">
    <name type="scientific">Shewanella nanhaiensis</name>
    <dbReference type="NCBI Taxonomy" id="2864872"/>
    <lineage>
        <taxon>Bacteria</taxon>
        <taxon>Pseudomonadati</taxon>
        <taxon>Pseudomonadota</taxon>
        <taxon>Gammaproteobacteria</taxon>
        <taxon>Alteromonadales</taxon>
        <taxon>Shewanellaceae</taxon>
        <taxon>Shewanella</taxon>
    </lineage>
</organism>
<evidence type="ECO:0000313" key="2">
    <source>
        <dbReference type="Proteomes" id="UP001195963"/>
    </source>
</evidence>